<evidence type="ECO:0000256" key="4">
    <source>
        <dbReference type="ARBA" id="ARBA00022596"/>
    </source>
</evidence>
<evidence type="ECO:0000256" key="1">
    <source>
        <dbReference type="ARBA" id="ARBA00000807"/>
    </source>
</evidence>
<comment type="cofactor">
    <cofactor evidence="10">
        <name>Mn(2+)</name>
        <dbReference type="ChEBI" id="CHEBI:29035"/>
    </cofactor>
    <cofactor evidence="10">
        <name>Ni(2+)</name>
        <dbReference type="ChEBI" id="CHEBI:49786"/>
    </cofactor>
</comment>
<dbReference type="GeneID" id="117569499"/>
<keyword evidence="10" id="KW-0489">Methyltransferase</keyword>
<protein>
    <recommendedName>
        <fullName evidence="10">Sugar phosphate phosphatase</fullName>
        <ecNumber evidence="10">2.1.1.-</ecNumber>
        <ecNumber evidence="10">3.1.3.-</ecNumber>
    </recommendedName>
</protein>
<organism evidence="13 14">
    <name type="scientific">Drosophila albomicans</name>
    <name type="common">Fruit fly</name>
    <dbReference type="NCBI Taxonomy" id="7291"/>
    <lineage>
        <taxon>Eukaryota</taxon>
        <taxon>Metazoa</taxon>
        <taxon>Ecdysozoa</taxon>
        <taxon>Arthropoda</taxon>
        <taxon>Hexapoda</taxon>
        <taxon>Insecta</taxon>
        <taxon>Pterygota</taxon>
        <taxon>Neoptera</taxon>
        <taxon>Endopterygota</taxon>
        <taxon>Diptera</taxon>
        <taxon>Brachycera</taxon>
        <taxon>Muscomorpha</taxon>
        <taxon>Ephydroidea</taxon>
        <taxon>Drosophilidae</taxon>
        <taxon>Drosophila</taxon>
    </lineage>
</organism>
<dbReference type="AlphaFoldDB" id="A0A6P8WY46"/>
<dbReference type="GO" id="GO:0006974">
    <property type="term" value="P:DNA damage response"/>
    <property type="evidence" value="ECO:0007669"/>
    <property type="project" value="TreeGrafter"/>
</dbReference>
<sequence>MNERFVLLPLLLHLLLCQQTTSAELNITEPRSHQGILRNMSLTQDDADFDVKNGIIDSETPPHTLLAALYKQSFAYYTFRVRLPSTLETIANSLAKDKDELLTVHGADVTSDIEQTVNEIRELRLNILQNGNLLAFTDNGSDTAVWNAFLEQLPQQQRTYFRACWLYAECYMYRKVSSIFLTSKYLASYDYFSKQKQTAAQLSLDAMLAVARGTRSSESNAATFQQLLKLNLWGNRCDLSITSGKQIKPTGDALDLVKELDDNLLVDNTNAIWQSLHSANGEGIVEIICDNAGYELYTDLILAEYIIDKGLAKKVRFNVKAIPWFISDVMSHDYHWTLQFLADQADPLLSELGKKLKRLTDEGKFELAPLEHFWTSPYEFYRMAEVNAPLYERLSQAQLVIFKGDLNYRKLLGDYSWNDTESFDTCLRGFKPSNLCTLRTIKADLVCGLPQGLSQQLFAKNKEWMLTGEYGLIQFASK</sequence>
<dbReference type="InterPro" id="IPR036075">
    <property type="entry name" value="ARMT-1-like_metal-bd_sf"/>
</dbReference>
<evidence type="ECO:0000256" key="9">
    <source>
        <dbReference type="ARBA" id="ARBA00048809"/>
    </source>
</evidence>
<evidence type="ECO:0000256" key="10">
    <source>
        <dbReference type="RuleBase" id="RU367030"/>
    </source>
</evidence>
<keyword evidence="4" id="KW-0533">Nickel</keyword>
<comment type="catalytic activity">
    <reaction evidence="1 10">
        <text>L-glutamyl-[protein] + S-adenosyl-L-methionine = [protein]-L-glutamate 5-O-methyl ester + S-adenosyl-L-homocysteine</text>
        <dbReference type="Rhea" id="RHEA:24452"/>
        <dbReference type="Rhea" id="RHEA-COMP:10208"/>
        <dbReference type="Rhea" id="RHEA-COMP:10311"/>
        <dbReference type="ChEBI" id="CHEBI:29973"/>
        <dbReference type="ChEBI" id="CHEBI:57856"/>
        <dbReference type="ChEBI" id="CHEBI:59789"/>
        <dbReference type="ChEBI" id="CHEBI:82795"/>
    </reaction>
</comment>
<dbReference type="GO" id="GO:0016791">
    <property type="term" value="F:phosphatase activity"/>
    <property type="evidence" value="ECO:0007669"/>
    <property type="project" value="TreeGrafter"/>
</dbReference>
<keyword evidence="10" id="KW-0808">Transferase</keyword>
<dbReference type="InterPro" id="IPR002791">
    <property type="entry name" value="ARMT1-like_metal-bd"/>
</dbReference>
<dbReference type="PANTHER" id="PTHR12260">
    <property type="entry name" value="DAMAGE-CONTROL PHOSPHATASE ARMT1"/>
    <property type="match status" value="1"/>
</dbReference>
<proteinExistence type="inferred from homology"/>
<feature type="signal peptide" evidence="11">
    <location>
        <begin position="1"/>
        <end position="23"/>
    </location>
</feature>
<evidence type="ECO:0000256" key="11">
    <source>
        <dbReference type="SAM" id="SignalP"/>
    </source>
</evidence>
<evidence type="ECO:0000256" key="8">
    <source>
        <dbReference type="ARBA" id="ARBA00045980"/>
    </source>
</evidence>
<evidence type="ECO:0000313" key="13">
    <source>
        <dbReference type="Proteomes" id="UP000515160"/>
    </source>
</evidence>
<keyword evidence="6 10" id="KW-0378">Hydrolase</keyword>
<comment type="domain">
    <text evidence="10">Subfamily III proteins have a conserved RTxK motif about 40-50 residues from the C-terminus; the threonine may be replaced by serine or cysteine.</text>
</comment>
<dbReference type="GO" id="GO:0032259">
    <property type="term" value="P:methylation"/>
    <property type="evidence" value="ECO:0007669"/>
    <property type="project" value="UniProtKB-KW"/>
</dbReference>
<dbReference type="GO" id="GO:0005634">
    <property type="term" value="C:nucleus"/>
    <property type="evidence" value="ECO:0007669"/>
    <property type="project" value="TreeGrafter"/>
</dbReference>
<feature type="chain" id="PRO_5027634621" description="Sugar phosphate phosphatase" evidence="11">
    <location>
        <begin position="24"/>
        <end position="478"/>
    </location>
</feature>
<dbReference type="SUPFAM" id="SSF111321">
    <property type="entry name" value="AF1104-like"/>
    <property type="match status" value="1"/>
</dbReference>
<evidence type="ECO:0000256" key="7">
    <source>
        <dbReference type="ARBA" id="ARBA00023211"/>
    </source>
</evidence>
<dbReference type="Gene3D" id="3.40.50.10880">
    <property type="entry name" value="Uncharacterised protein PF01937, DUF89, domain 3"/>
    <property type="match status" value="1"/>
</dbReference>
<dbReference type="Gene3D" id="1.20.930.60">
    <property type="match status" value="1"/>
</dbReference>
<evidence type="ECO:0000256" key="2">
    <source>
        <dbReference type="ARBA" id="ARBA00001326"/>
    </source>
</evidence>
<evidence type="ECO:0000256" key="5">
    <source>
        <dbReference type="ARBA" id="ARBA00022723"/>
    </source>
</evidence>
<dbReference type="RefSeq" id="XP_034106574.1">
    <property type="nucleotide sequence ID" value="XM_034250683.2"/>
</dbReference>
<dbReference type="GO" id="GO:0016462">
    <property type="term" value="F:pyrophosphatase activity"/>
    <property type="evidence" value="ECO:0007669"/>
    <property type="project" value="UniProtKB-ARBA"/>
</dbReference>
<comment type="function">
    <text evidence="8 10">Metal-dependent phosphatase that shows phosphatase activity against several substrates, including fructose-1-phosphate and fructose-6-phosphate. Its preference for fructose-1-phosphate, a strong glycating agent that causes DNA damage rather than a canonical yeast metabolite, suggests a damage-control function in hexose phosphate metabolism. Has also been shown to have O-methyltransferase activity that methylates glutamate residues of target proteins to form gamma-glutamyl methyl ester residues. Possibly methylates PCNA, suggesting it is involved in the DNA damage response.</text>
</comment>
<dbReference type="FunFam" id="3.40.50.10880:FF:000005">
    <property type="entry name" value="DUF89-domain-containing protein"/>
    <property type="match status" value="1"/>
</dbReference>
<dbReference type="GO" id="GO:0051998">
    <property type="term" value="F:protein carboxyl O-methyltransferase activity"/>
    <property type="evidence" value="ECO:0007669"/>
    <property type="project" value="UniProtKB-UniRule"/>
</dbReference>
<keyword evidence="5 10" id="KW-0479">Metal-binding</keyword>
<evidence type="ECO:0000256" key="6">
    <source>
        <dbReference type="ARBA" id="ARBA00022801"/>
    </source>
</evidence>
<dbReference type="Pfam" id="PF01937">
    <property type="entry name" value="ARMT1-like_dom"/>
    <property type="match status" value="1"/>
</dbReference>
<keyword evidence="11" id="KW-0732">Signal</keyword>
<dbReference type="GO" id="GO:0030643">
    <property type="term" value="P:intracellular phosphate ion homeostasis"/>
    <property type="evidence" value="ECO:0007669"/>
    <property type="project" value="UniProtKB-ARBA"/>
</dbReference>
<dbReference type="EC" id="3.1.3.-" evidence="10"/>
<dbReference type="OrthoDB" id="541375at2759"/>
<dbReference type="PANTHER" id="PTHR12260:SF6">
    <property type="entry name" value="DAMAGE-CONTROL PHOSPHATASE ARMT1"/>
    <property type="match status" value="1"/>
</dbReference>
<dbReference type="InterPro" id="IPR039763">
    <property type="entry name" value="ARMT1"/>
</dbReference>
<comment type="catalytic activity">
    <reaction evidence="2 10">
        <text>beta-D-fructose 1-phosphate + H2O = D-fructose + phosphate</text>
        <dbReference type="Rhea" id="RHEA:35603"/>
        <dbReference type="ChEBI" id="CHEBI:15377"/>
        <dbReference type="ChEBI" id="CHEBI:37721"/>
        <dbReference type="ChEBI" id="CHEBI:43474"/>
        <dbReference type="ChEBI" id="CHEBI:138881"/>
    </reaction>
</comment>
<reference evidence="14" key="1">
    <citation type="submission" date="2025-08" db="UniProtKB">
        <authorList>
            <consortium name="RefSeq"/>
        </authorList>
    </citation>
    <scope>IDENTIFICATION</scope>
    <source>
        <strain evidence="14">15112-1751.03</strain>
        <tissue evidence="14">Whole Adult</tissue>
    </source>
</reference>
<keyword evidence="7 10" id="KW-0464">Manganese</keyword>
<comment type="catalytic activity">
    <reaction evidence="9 10">
        <text>beta-D-fructose 6-phosphate = dihydroxyacetone + D-glyceraldehyde 3-phosphate</text>
        <dbReference type="Rhea" id="RHEA:28002"/>
        <dbReference type="ChEBI" id="CHEBI:16016"/>
        <dbReference type="ChEBI" id="CHEBI:57634"/>
        <dbReference type="ChEBI" id="CHEBI:59776"/>
    </reaction>
</comment>
<feature type="domain" description="Damage-control phosphatase ARMT1-like metal-binding" evidence="12">
    <location>
        <begin position="78"/>
        <end position="453"/>
    </location>
</feature>
<dbReference type="Proteomes" id="UP000515160">
    <property type="component" value="Chromosome 3"/>
</dbReference>
<comment type="similarity">
    <text evidence="3 10">Belongs to the damage-control phosphatase family. Sugar phosphate phosphatase III subfamily.</text>
</comment>
<name>A0A6P8WY46_DROAB</name>
<evidence type="ECO:0000256" key="3">
    <source>
        <dbReference type="ARBA" id="ARBA00009519"/>
    </source>
</evidence>
<evidence type="ECO:0000259" key="12">
    <source>
        <dbReference type="Pfam" id="PF01937"/>
    </source>
</evidence>
<evidence type="ECO:0000313" key="14">
    <source>
        <dbReference type="RefSeq" id="XP_034106574.1"/>
    </source>
</evidence>
<dbReference type="EC" id="2.1.1.-" evidence="10"/>
<keyword evidence="13" id="KW-1185">Reference proteome</keyword>
<accession>A0A6P8WY46</accession>
<dbReference type="GO" id="GO:0046872">
    <property type="term" value="F:metal ion binding"/>
    <property type="evidence" value="ECO:0007669"/>
    <property type="project" value="UniProtKB-UniRule"/>
</dbReference>
<gene>
    <name evidence="14" type="primary">LOC117569499</name>
</gene>